<reference evidence="2 3" key="2">
    <citation type="submission" date="2018-11" db="EMBL/GenBank/DDBJ databases">
        <authorList>
            <consortium name="Pathogen Informatics"/>
        </authorList>
    </citation>
    <scope>NUCLEOTIDE SEQUENCE [LARGE SCALE GENOMIC DNA]</scope>
    <source>
        <strain evidence="2">Dakar</strain>
        <strain evidence="3">Dakar, Senegal</strain>
    </source>
</reference>
<reference evidence="4" key="1">
    <citation type="submission" date="2016-06" db="UniProtKB">
        <authorList>
            <consortium name="WormBaseParasite"/>
        </authorList>
    </citation>
    <scope>IDENTIFICATION</scope>
</reference>
<evidence type="ECO:0000313" key="3">
    <source>
        <dbReference type="Proteomes" id="UP000279833"/>
    </source>
</evidence>
<name>A0A183L7W1_9TREM</name>
<organism evidence="4">
    <name type="scientific">Schistosoma curassoni</name>
    <dbReference type="NCBI Taxonomy" id="6186"/>
    <lineage>
        <taxon>Eukaryota</taxon>
        <taxon>Metazoa</taxon>
        <taxon>Spiralia</taxon>
        <taxon>Lophotrochozoa</taxon>
        <taxon>Platyhelminthes</taxon>
        <taxon>Trematoda</taxon>
        <taxon>Digenea</taxon>
        <taxon>Strigeidida</taxon>
        <taxon>Schistosomatoidea</taxon>
        <taxon>Schistosomatidae</taxon>
        <taxon>Schistosoma</taxon>
    </lineage>
</organism>
<dbReference type="EMBL" id="UZAK01054769">
    <property type="protein sequence ID" value="VDP83038.1"/>
    <property type="molecule type" value="Genomic_DNA"/>
</dbReference>
<accession>A0A183L7W1</accession>
<evidence type="ECO:0000313" key="2">
    <source>
        <dbReference type="EMBL" id="VDP83038.1"/>
    </source>
</evidence>
<feature type="compositionally biased region" description="Acidic residues" evidence="1">
    <location>
        <begin position="16"/>
        <end position="29"/>
    </location>
</feature>
<dbReference type="WBParaSite" id="SCUD_0002343501-mRNA-1">
    <property type="protein sequence ID" value="SCUD_0002343501-mRNA-1"/>
    <property type="gene ID" value="SCUD_0002343501"/>
</dbReference>
<sequence>MKKNENVYIENIPVDEQLDDKEDDDDNGDDNNVGLILIDSGHRRGFSATSISNVLGQTATCGSINVG</sequence>
<evidence type="ECO:0000256" key="1">
    <source>
        <dbReference type="SAM" id="MobiDB-lite"/>
    </source>
</evidence>
<dbReference type="Proteomes" id="UP000279833">
    <property type="component" value="Unassembled WGS sequence"/>
</dbReference>
<gene>
    <name evidence="2" type="ORF">SCUD_LOCUS23432</name>
</gene>
<dbReference type="AlphaFoldDB" id="A0A183L7W1"/>
<evidence type="ECO:0000313" key="4">
    <source>
        <dbReference type="WBParaSite" id="SCUD_0002343501-mRNA-1"/>
    </source>
</evidence>
<keyword evidence="3" id="KW-1185">Reference proteome</keyword>
<proteinExistence type="predicted"/>
<protein>
    <submittedName>
        <fullName evidence="2 4">Uncharacterized protein</fullName>
    </submittedName>
</protein>
<feature type="region of interest" description="Disordered" evidence="1">
    <location>
        <begin position="1"/>
        <end position="33"/>
    </location>
</feature>